<dbReference type="InParanoid" id="A0A0D0D5M4"/>
<dbReference type="HOGENOM" id="CLU_181930_0_0_1"/>
<name>A0A0D0D5M4_9AGAM</name>
<gene>
    <name evidence="1" type="ORF">PAXRUDRAFT_162757</name>
</gene>
<dbReference type="EMBL" id="KN826433">
    <property type="protein sequence ID" value="KIK78916.1"/>
    <property type="molecule type" value="Genomic_DNA"/>
</dbReference>
<keyword evidence="2" id="KW-1185">Reference proteome</keyword>
<organism evidence="1 2">
    <name type="scientific">Paxillus rubicundulus Ve08.2h10</name>
    <dbReference type="NCBI Taxonomy" id="930991"/>
    <lineage>
        <taxon>Eukaryota</taxon>
        <taxon>Fungi</taxon>
        <taxon>Dikarya</taxon>
        <taxon>Basidiomycota</taxon>
        <taxon>Agaricomycotina</taxon>
        <taxon>Agaricomycetes</taxon>
        <taxon>Agaricomycetidae</taxon>
        <taxon>Boletales</taxon>
        <taxon>Paxilineae</taxon>
        <taxon>Paxillaceae</taxon>
        <taxon>Paxillus</taxon>
    </lineage>
</organism>
<proteinExistence type="predicted"/>
<evidence type="ECO:0000313" key="1">
    <source>
        <dbReference type="EMBL" id="KIK78916.1"/>
    </source>
</evidence>
<accession>A0A0D0D5M4</accession>
<feature type="non-terminal residue" evidence="1">
    <location>
        <position position="1"/>
    </location>
</feature>
<dbReference type="OrthoDB" id="2678913at2759"/>
<evidence type="ECO:0000313" key="2">
    <source>
        <dbReference type="Proteomes" id="UP000054538"/>
    </source>
</evidence>
<reference evidence="2" key="2">
    <citation type="submission" date="2015-01" db="EMBL/GenBank/DDBJ databases">
        <title>Evolutionary Origins and Diversification of the Mycorrhizal Mutualists.</title>
        <authorList>
            <consortium name="DOE Joint Genome Institute"/>
            <consortium name="Mycorrhizal Genomics Consortium"/>
            <person name="Kohler A."/>
            <person name="Kuo A."/>
            <person name="Nagy L.G."/>
            <person name="Floudas D."/>
            <person name="Copeland A."/>
            <person name="Barry K.W."/>
            <person name="Cichocki N."/>
            <person name="Veneault-Fourrey C."/>
            <person name="LaButti K."/>
            <person name="Lindquist E.A."/>
            <person name="Lipzen A."/>
            <person name="Lundell T."/>
            <person name="Morin E."/>
            <person name="Murat C."/>
            <person name="Riley R."/>
            <person name="Ohm R."/>
            <person name="Sun H."/>
            <person name="Tunlid A."/>
            <person name="Henrissat B."/>
            <person name="Grigoriev I.V."/>
            <person name="Hibbett D.S."/>
            <person name="Martin F."/>
        </authorList>
    </citation>
    <scope>NUCLEOTIDE SEQUENCE [LARGE SCALE GENOMIC DNA]</scope>
    <source>
        <strain evidence="2">Ve08.2h10</strain>
    </source>
</reference>
<protein>
    <submittedName>
        <fullName evidence="1">Unplaced genomic scaffold scaffold_1611, whole genome shotgun sequence</fullName>
    </submittedName>
</protein>
<dbReference type="STRING" id="930991.A0A0D0D5M4"/>
<reference evidence="1 2" key="1">
    <citation type="submission" date="2014-04" db="EMBL/GenBank/DDBJ databases">
        <authorList>
            <consortium name="DOE Joint Genome Institute"/>
            <person name="Kuo A."/>
            <person name="Kohler A."/>
            <person name="Jargeat P."/>
            <person name="Nagy L.G."/>
            <person name="Floudas D."/>
            <person name="Copeland A."/>
            <person name="Barry K.W."/>
            <person name="Cichocki N."/>
            <person name="Veneault-Fourrey C."/>
            <person name="LaButti K."/>
            <person name="Lindquist E.A."/>
            <person name="Lipzen A."/>
            <person name="Lundell T."/>
            <person name="Morin E."/>
            <person name="Murat C."/>
            <person name="Sun H."/>
            <person name="Tunlid A."/>
            <person name="Henrissat B."/>
            <person name="Grigoriev I.V."/>
            <person name="Hibbett D.S."/>
            <person name="Martin F."/>
            <person name="Nordberg H.P."/>
            <person name="Cantor M.N."/>
            <person name="Hua S.X."/>
        </authorList>
    </citation>
    <scope>NUCLEOTIDE SEQUENCE [LARGE SCALE GENOMIC DNA]</scope>
    <source>
        <strain evidence="1 2">Ve08.2h10</strain>
    </source>
</reference>
<sequence length="70" mass="8038">GHGIQISSTLEYLLRNIPFNIVKVKGHWASDTFLVYLRRHTQILAPFMQAKPATHKNFLHYAIPPITIRG</sequence>
<dbReference type="Proteomes" id="UP000054538">
    <property type="component" value="Unassembled WGS sequence"/>
</dbReference>
<dbReference type="AlphaFoldDB" id="A0A0D0D5M4"/>